<protein>
    <recommendedName>
        <fullName evidence="3">ArnR1-like winged helix-turn-helix domain-containing protein</fullName>
    </recommendedName>
</protein>
<evidence type="ECO:0000313" key="2">
    <source>
        <dbReference type="Proteomes" id="UP000606396"/>
    </source>
</evidence>
<sequence length="76" mass="8995">MVTDEDELRILRALLTEVEGRGLNVYKNSSFYRPAFDSLLKQELIRHKGDKYYLTETGEAVVKKHIADFFKKKRFK</sequence>
<comment type="caution">
    <text evidence="1">The sequence shown here is derived from an EMBL/GenBank/DDBJ whole genome shotgun (WGS) entry which is preliminary data.</text>
</comment>
<keyword evidence="2" id="KW-1185">Reference proteome</keyword>
<name>A0ABR8HM68_NOSPU</name>
<accession>A0ABR8HM68</accession>
<dbReference type="Proteomes" id="UP000606396">
    <property type="component" value="Unassembled WGS sequence"/>
</dbReference>
<evidence type="ECO:0000313" key="1">
    <source>
        <dbReference type="EMBL" id="MBD2616242.1"/>
    </source>
</evidence>
<organism evidence="1 2">
    <name type="scientific">Nostoc punctiforme FACHB-252</name>
    <dbReference type="NCBI Taxonomy" id="1357509"/>
    <lineage>
        <taxon>Bacteria</taxon>
        <taxon>Bacillati</taxon>
        <taxon>Cyanobacteriota</taxon>
        <taxon>Cyanophyceae</taxon>
        <taxon>Nostocales</taxon>
        <taxon>Nostocaceae</taxon>
        <taxon>Nostoc</taxon>
    </lineage>
</organism>
<proteinExistence type="predicted"/>
<reference evidence="1 2" key="1">
    <citation type="journal article" date="2020" name="ISME J.">
        <title>Comparative genomics reveals insights into cyanobacterial evolution and habitat adaptation.</title>
        <authorList>
            <person name="Chen M.Y."/>
            <person name="Teng W.K."/>
            <person name="Zhao L."/>
            <person name="Hu C.X."/>
            <person name="Zhou Y.K."/>
            <person name="Han B.P."/>
            <person name="Song L.R."/>
            <person name="Shu W.S."/>
        </authorList>
    </citation>
    <scope>NUCLEOTIDE SEQUENCE [LARGE SCALE GENOMIC DNA]</scope>
    <source>
        <strain evidence="1 2">FACHB-252</strain>
    </source>
</reference>
<gene>
    <name evidence="1" type="ORF">H6G94_34215</name>
</gene>
<evidence type="ECO:0008006" key="3">
    <source>
        <dbReference type="Google" id="ProtNLM"/>
    </source>
</evidence>
<dbReference type="EMBL" id="JACJTC010000044">
    <property type="protein sequence ID" value="MBD2616242.1"/>
    <property type="molecule type" value="Genomic_DNA"/>
</dbReference>